<organism evidence="1 2">
    <name type="scientific">Trichonephila inaurata madagascariensis</name>
    <dbReference type="NCBI Taxonomy" id="2747483"/>
    <lineage>
        <taxon>Eukaryota</taxon>
        <taxon>Metazoa</taxon>
        <taxon>Ecdysozoa</taxon>
        <taxon>Arthropoda</taxon>
        <taxon>Chelicerata</taxon>
        <taxon>Arachnida</taxon>
        <taxon>Araneae</taxon>
        <taxon>Araneomorphae</taxon>
        <taxon>Entelegynae</taxon>
        <taxon>Araneoidea</taxon>
        <taxon>Nephilidae</taxon>
        <taxon>Trichonephila</taxon>
        <taxon>Trichonephila inaurata</taxon>
    </lineage>
</organism>
<dbReference type="Proteomes" id="UP000886998">
    <property type="component" value="Unassembled WGS sequence"/>
</dbReference>
<name>A0A8X7BYA6_9ARAC</name>
<reference evidence="1" key="1">
    <citation type="submission" date="2020-08" db="EMBL/GenBank/DDBJ databases">
        <title>Multicomponent nature underlies the extraordinary mechanical properties of spider dragline silk.</title>
        <authorList>
            <person name="Kono N."/>
            <person name="Nakamura H."/>
            <person name="Mori M."/>
            <person name="Yoshida Y."/>
            <person name="Ohtoshi R."/>
            <person name="Malay A.D."/>
            <person name="Moran D.A.P."/>
            <person name="Tomita M."/>
            <person name="Numata K."/>
            <person name="Arakawa K."/>
        </authorList>
    </citation>
    <scope>NUCLEOTIDE SEQUENCE</scope>
</reference>
<accession>A0A8X7BYA6</accession>
<proteinExistence type="predicted"/>
<comment type="caution">
    <text evidence="1">The sequence shown here is derived from an EMBL/GenBank/DDBJ whole genome shotgun (WGS) entry which is preliminary data.</text>
</comment>
<evidence type="ECO:0000313" key="2">
    <source>
        <dbReference type="Proteomes" id="UP000886998"/>
    </source>
</evidence>
<gene>
    <name evidence="1" type="ORF">TNIN_308791</name>
</gene>
<sequence length="134" mass="15757">MASDAVRQGLIARRYCNGKKKDFDTSITLFCKEIDCSETREEYDNANRSFGMAFVTEHLRKCGNSQNINPGDLFNKARNKREGWGPKESILPTIGRRKMKQEMNMILDMYDRLLDNDTAIWKEMKEVRFRCFEK</sequence>
<dbReference type="OrthoDB" id="10525020at2759"/>
<evidence type="ECO:0000313" key="1">
    <source>
        <dbReference type="EMBL" id="GFY48405.1"/>
    </source>
</evidence>
<dbReference type="EMBL" id="BMAV01006432">
    <property type="protein sequence ID" value="GFY48405.1"/>
    <property type="molecule type" value="Genomic_DNA"/>
</dbReference>
<protein>
    <submittedName>
        <fullName evidence="1">Uncharacterized protein</fullName>
    </submittedName>
</protein>
<keyword evidence="2" id="KW-1185">Reference proteome</keyword>
<dbReference type="AlphaFoldDB" id="A0A8X7BYA6"/>